<dbReference type="Gene3D" id="1.20.1050.10">
    <property type="match status" value="2"/>
</dbReference>
<dbReference type="eggNOG" id="KOG1695">
    <property type="taxonomic scope" value="Eukaryota"/>
</dbReference>
<dbReference type="Gene3D" id="3.40.30.10">
    <property type="entry name" value="Glutaredoxin"/>
    <property type="match status" value="2"/>
</dbReference>
<dbReference type="SFLD" id="SFLDS00019">
    <property type="entry name" value="Glutathione_Transferase_(cytos"/>
    <property type="match status" value="1"/>
</dbReference>
<protein>
    <recommendedName>
        <fullName evidence="5">GST N-terminal domain-containing protein</fullName>
    </recommendedName>
</protein>
<dbReference type="InterPro" id="IPR004046">
    <property type="entry name" value="GST_C"/>
</dbReference>
<dbReference type="InterPro" id="IPR036249">
    <property type="entry name" value="Thioredoxin-like_sf"/>
</dbReference>
<dbReference type="Pfam" id="PF14497">
    <property type="entry name" value="GST_C_3"/>
    <property type="match status" value="1"/>
</dbReference>
<dbReference type="GO" id="GO:0006749">
    <property type="term" value="P:glutathione metabolic process"/>
    <property type="evidence" value="ECO:0007669"/>
    <property type="project" value="TreeGrafter"/>
</dbReference>
<keyword evidence="4" id="KW-1185">Reference proteome</keyword>
<dbReference type="Pfam" id="PF02798">
    <property type="entry name" value="GST_N"/>
    <property type="match status" value="1"/>
</dbReference>
<dbReference type="InterPro" id="IPR036282">
    <property type="entry name" value="Glutathione-S-Trfase_C_sf"/>
</dbReference>
<dbReference type="AlphaFoldDB" id="V9EEU0"/>
<dbReference type="InterPro" id="IPR010987">
    <property type="entry name" value="Glutathione-S-Trfase_C-like"/>
</dbReference>
<dbReference type="PROSITE" id="PS50405">
    <property type="entry name" value="GST_CTER"/>
    <property type="match status" value="1"/>
</dbReference>
<evidence type="ECO:0000259" key="1">
    <source>
        <dbReference type="PROSITE" id="PS50404"/>
    </source>
</evidence>
<evidence type="ECO:0008006" key="5">
    <source>
        <dbReference type="Google" id="ProtNLM"/>
    </source>
</evidence>
<dbReference type="PANTHER" id="PTHR11571">
    <property type="entry name" value="GLUTATHIONE S-TRANSFERASE"/>
    <property type="match status" value="1"/>
</dbReference>
<dbReference type="CDD" id="cd03039">
    <property type="entry name" value="GST_N_Sigma_like"/>
    <property type="match status" value="1"/>
</dbReference>
<dbReference type="EMBL" id="ANIZ01002884">
    <property type="protein sequence ID" value="ETI37471.1"/>
    <property type="molecule type" value="Genomic_DNA"/>
</dbReference>
<dbReference type="InterPro" id="IPR050213">
    <property type="entry name" value="GST_superfamily"/>
</dbReference>
<evidence type="ECO:0000259" key="2">
    <source>
        <dbReference type="PROSITE" id="PS50405"/>
    </source>
</evidence>
<dbReference type="PANTHER" id="PTHR11571:SF252">
    <property type="entry name" value="GLUTATHIONE S-TRANSFERASE"/>
    <property type="match status" value="1"/>
</dbReference>
<dbReference type="SUPFAM" id="SSF47616">
    <property type="entry name" value="GST C-terminal domain-like"/>
    <property type="match status" value="1"/>
</dbReference>
<comment type="caution">
    <text evidence="3">The sequence shown here is derived from an EMBL/GenBank/DDBJ whole genome shotgun (WGS) entry which is preliminary data.</text>
</comment>
<evidence type="ECO:0000313" key="3">
    <source>
        <dbReference type="EMBL" id="ETI37471.1"/>
    </source>
</evidence>
<dbReference type="SUPFAM" id="SSF52833">
    <property type="entry name" value="Thioredoxin-like"/>
    <property type="match status" value="1"/>
</dbReference>
<dbReference type="InterPro" id="IPR004045">
    <property type="entry name" value="Glutathione_S-Trfase_N"/>
</dbReference>
<dbReference type="HOGENOM" id="CLU_039475_8_0_1"/>
<dbReference type="InterPro" id="IPR040079">
    <property type="entry name" value="Glutathione_S-Trfase"/>
</dbReference>
<feature type="domain" description="GST N-terminal" evidence="1">
    <location>
        <begin position="188"/>
        <end position="265"/>
    </location>
</feature>
<organism evidence="3 4">
    <name type="scientific">Phytophthora nicotianae P1569</name>
    <dbReference type="NCBI Taxonomy" id="1317065"/>
    <lineage>
        <taxon>Eukaryota</taxon>
        <taxon>Sar</taxon>
        <taxon>Stramenopiles</taxon>
        <taxon>Oomycota</taxon>
        <taxon>Peronosporomycetes</taxon>
        <taxon>Peronosporales</taxon>
        <taxon>Peronosporaceae</taxon>
        <taxon>Phytophthora</taxon>
    </lineage>
</organism>
<sequence>MRNTGYVHLVAPAGLHPVRLALCIGGIVFDDRTLSPTDVAEGQYAELHVNGTSFTHFDAMFRLAGRLSGLYPVSSPVMALHVDEILHVLNEARAKTNNSSELETTNILRYASSIEARLQRLGGIPAFKVLNDNVFLHEIALYCWVKSIRKTELDVEVDKHKCIFAAASKVENHPRVKHLSTQDSKMYPKLKLTHFPFPGRAEPIRLALFISGIPFEDERIDVEELNKRRSTLPFNQLPVLQVDGEVVSQALGILRYVGTLGGLYSPSNSKEVFRIDELFSVIDEFYSSYTWNASYFETDSVEQMRLRTILAKETLPKTLNFLEQRTSKWNERYSVCARLTVADLAIYSLLWTFQSGRILGVPVSVVAPYKMLLGIYEAVANHPKAREWGFMKH</sequence>
<proteinExistence type="predicted"/>
<reference evidence="3 4" key="1">
    <citation type="submission" date="2013-11" db="EMBL/GenBank/DDBJ databases">
        <title>The Genome Sequence of Phytophthora parasitica P1569.</title>
        <authorList>
            <consortium name="The Broad Institute Genomics Platform"/>
            <person name="Russ C."/>
            <person name="Tyler B."/>
            <person name="Panabieres F."/>
            <person name="Shan W."/>
            <person name="Tripathy S."/>
            <person name="Grunwald N."/>
            <person name="Machado M."/>
            <person name="Johnson C.S."/>
            <person name="Arredondo F."/>
            <person name="Hong C."/>
            <person name="Coffey M."/>
            <person name="Young S.K."/>
            <person name="Zeng Q."/>
            <person name="Gargeya S."/>
            <person name="Fitzgerald M."/>
            <person name="Abouelleil A."/>
            <person name="Alvarado L."/>
            <person name="Chapman S.B."/>
            <person name="Gainer-Dewar J."/>
            <person name="Goldberg J."/>
            <person name="Griggs A."/>
            <person name="Gujja S."/>
            <person name="Hansen M."/>
            <person name="Howarth C."/>
            <person name="Imamovic A."/>
            <person name="Ireland A."/>
            <person name="Larimer J."/>
            <person name="McCowan C."/>
            <person name="Murphy C."/>
            <person name="Pearson M."/>
            <person name="Poon T.W."/>
            <person name="Priest M."/>
            <person name="Roberts A."/>
            <person name="Saif S."/>
            <person name="Shea T."/>
            <person name="Sykes S."/>
            <person name="Wortman J."/>
            <person name="Nusbaum C."/>
            <person name="Birren B."/>
        </authorList>
    </citation>
    <scope>NUCLEOTIDE SEQUENCE [LARGE SCALE GENOMIC DNA]</scope>
    <source>
        <strain evidence="3 4">P1569</strain>
    </source>
</reference>
<accession>V9EEU0</accession>
<dbReference type="GO" id="GO:0004364">
    <property type="term" value="F:glutathione transferase activity"/>
    <property type="evidence" value="ECO:0007669"/>
    <property type="project" value="TreeGrafter"/>
</dbReference>
<feature type="domain" description="GST C-terminal" evidence="2">
    <location>
        <begin position="268"/>
        <end position="393"/>
    </location>
</feature>
<evidence type="ECO:0000313" key="4">
    <source>
        <dbReference type="Proteomes" id="UP000018721"/>
    </source>
</evidence>
<dbReference type="PROSITE" id="PS50404">
    <property type="entry name" value="GST_NTER"/>
    <property type="match status" value="1"/>
</dbReference>
<name>V9EEU0_PHYNI</name>
<gene>
    <name evidence="3" type="ORF">F443_16539</name>
</gene>
<dbReference type="Proteomes" id="UP000018721">
    <property type="component" value="Unassembled WGS sequence"/>
</dbReference>